<dbReference type="InterPro" id="IPR019060">
    <property type="entry name" value="DUF2382"/>
</dbReference>
<gene>
    <name evidence="2" type="ORF">GGR27_000238</name>
</gene>
<dbReference type="Proteomes" id="UP000770785">
    <property type="component" value="Unassembled WGS sequence"/>
</dbReference>
<protein>
    <submittedName>
        <fullName evidence="2">Uncharacterized protein (TIGR02271 family)</fullName>
    </submittedName>
</protein>
<keyword evidence="3" id="KW-1185">Reference proteome</keyword>
<sequence length="255" mass="27654">MTQTVIGVFDTNAQATSAKEALMTAGITAGDIDFSTYGEKGYANKDYSNHESGVSGFFADLFGTDDKTAHQYADVASRGTVVTVHTKTMEHAKKAAAILDQHGAIDFDGRATAYKATAGKAKLNDETIKVIEENIAVGKREVTTGGVTVRSRIVEKPVHETLRLRQEEVYVKRTPVDREATAADLKATTGNISVTETAEQAVVGKNARVVEEIEVGKKVNTRTEEINDTVRKTEVDIDKVAGNVVKKHDDLNKKR</sequence>
<dbReference type="EMBL" id="JAATJH010000001">
    <property type="protein sequence ID" value="NJC24757.1"/>
    <property type="molecule type" value="Genomic_DNA"/>
</dbReference>
<evidence type="ECO:0000313" key="3">
    <source>
        <dbReference type="Proteomes" id="UP000770785"/>
    </source>
</evidence>
<evidence type="ECO:0000259" key="1">
    <source>
        <dbReference type="Pfam" id="PF09557"/>
    </source>
</evidence>
<proteinExistence type="predicted"/>
<feature type="domain" description="DUF2382" evidence="1">
    <location>
        <begin position="128"/>
        <end position="237"/>
    </location>
</feature>
<dbReference type="RefSeq" id="WP_168035568.1">
    <property type="nucleotide sequence ID" value="NZ_JAATJH010000001.1"/>
</dbReference>
<reference evidence="2 3" key="1">
    <citation type="submission" date="2020-03" db="EMBL/GenBank/DDBJ databases">
        <title>Genomic Encyclopedia of Type Strains, Phase IV (KMG-IV): sequencing the most valuable type-strain genomes for metagenomic binning, comparative biology and taxonomic classification.</title>
        <authorList>
            <person name="Goeker M."/>
        </authorList>
    </citation>
    <scope>NUCLEOTIDE SEQUENCE [LARGE SCALE GENOMIC DNA]</scope>
    <source>
        <strain evidence="2 3">DSM 105096</strain>
    </source>
</reference>
<dbReference type="InterPro" id="IPR052967">
    <property type="entry name" value="Stress_Response_Assoc"/>
</dbReference>
<dbReference type="PANTHER" id="PTHR38463">
    <property type="entry name" value="STRESS RESPONSE PROTEIN YSNF"/>
    <property type="match status" value="1"/>
</dbReference>
<dbReference type="PANTHER" id="PTHR38463:SF1">
    <property type="entry name" value="STRESS RESPONSE PROTEIN YSNF"/>
    <property type="match status" value="1"/>
</dbReference>
<name>A0ABX0X6J7_9BACT</name>
<evidence type="ECO:0000313" key="2">
    <source>
        <dbReference type="EMBL" id="NJC24757.1"/>
    </source>
</evidence>
<dbReference type="Pfam" id="PF09557">
    <property type="entry name" value="DUF2382"/>
    <property type="match status" value="1"/>
</dbReference>
<comment type="caution">
    <text evidence="2">The sequence shown here is derived from an EMBL/GenBank/DDBJ whole genome shotgun (WGS) entry which is preliminary data.</text>
</comment>
<accession>A0ABX0X6J7</accession>
<organism evidence="2 3">
    <name type="scientific">Neolewinella antarctica</name>
    <dbReference type="NCBI Taxonomy" id="442734"/>
    <lineage>
        <taxon>Bacteria</taxon>
        <taxon>Pseudomonadati</taxon>
        <taxon>Bacteroidota</taxon>
        <taxon>Saprospiria</taxon>
        <taxon>Saprospirales</taxon>
        <taxon>Lewinellaceae</taxon>
        <taxon>Neolewinella</taxon>
    </lineage>
</organism>